<organism evidence="4 5">
    <name type="scientific">Nitrososphaera viennensis EN76</name>
    <dbReference type="NCBI Taxonomy" id="926571"/>
    <lineage>
        <taxon>Archaea</taxon>
        <taxon>Nitrososphaerota</taxon>
        <taxon>Nitrososphaeria</taxon>
        <taxon>Nitrososphaerales</taxon>
        <taxon>Nitrososphaeraceae</taxon>
        <taxon>Nitrososphaera</taxon>
    </lineage>
</organism>
<keyword evidence="1" id="KW-0479">Metal-binding</keyword>
<dbReference type="InterPro" id="IPR016193">
    <property type="entry name" value="Cytidine_deaminase-like"/>
</dbReference>
<dbReference type="EMBL" id="CP007536">
    <property type="protein sequence ID" value="AIC14374.1"/>
    <property type="molecule type" value="Genomic_DNA"/>
</dbReference>
<dbReference type="SUPFAM" id="SSF53927">
    <property type="entry name" value="Cytidine deaminase-like"/>
    <property type="match status" value="1"/>
</dbReference>
<dbReference type="Gene3D" id="3.40.140.10">
    <property type="entry name" value="Cytidine Deaminase, domain 2"/>
    <property type="match status" value="1"/>
</dbReference>
<dbReference type="PROSITE" id="PS51747">
    <property type="entry name" value="CYT_DCMP_DEAMINASES_2"/>
    <property type="match status" value="1"/>
</dbReference>
<dbReference type="Pfam" id="PF00383">
    <property type="entry name" value="dCMP_cyt_deam_1"/>
    <property type="match status" value="1"/>
</dbReference>
<evidence type="ECO:0000313" key="4">
    <source>
        <dbReference type="EMBL" id="AIC14374.1"/>
    </source>
</evidence>
<name>A0A060HC85_9ARCH</name>
<gene>
    <name evidence="4" type="ORF">NVIE_001910</name>
</gene>
<evidence type="ECO:0000256" key="1">
    <source>
        <dbReference type="ARBA" id="ARBA00022723"/>
    </source>
</evidence>
<dbReference type="RefSeq" id="WP_075053604.1">
    <property type="nucleotide sequence ID" value="NZ_CP007536.1"/>
</dbReference>
<dbReference type="InterPro" id="IPR016192">
    <property type="entry name" value="APOBEC/CMP_deaminase_Zn-bd"/>
</dbReference>
<dbReference type="HOGENOM" id="CLU_681275_0_0_2"/>
<dbReference type="GeneID" id="74945449"/>
<keyword evidence="2" id="KW-0862">Zinc</keyword>
<dbReference type="Proteomes" id="UP000027093">
    <property type="component" value="Chromosome"/>
</dbReference>
<dbReference type="OrthoDB" id="10653at2157"/>
<evidence type="ECO:0000313" key="5">
    <source>
        <dbReference type="Proteomes" id="UP000027093"/>
    </source>
</evidence>
<accession>A0A060HC85</accession>
<reference evidence="4 5" key="1">
    <citation type="journal article" date="2014" name="Int. J. Syst. Evol. Microbiol.">
        <title>Nitrososphaera viennensis gen. nov., sp. nov., an aerobic and mesophilic, ammonia-oxidizing archaeon from soil and a member of the archaeal phylum Thaumarchaeota.</title>
        <authorList>
            <person name="Stieglmeier M."/>
            <person name="Klingl A."/>
            <person name="Alves R.J."/>
            <person name="Rittmann S.K."/>
            <person name="Melcher M."/>
            <person name="Leisch N."/>
            <person name="Schleper C."/>
        </authorList>
    </citation>
    <scope>NUCLEOTIDE SEQUENCE [LARGE SCALE GENOMIC DNA]</scope>
    <source>
        <strain evidence="4">EN76</strain>
    </source>
</reference>
<keyword evidence="5" id="KW-1185">Reference proteome</keyword>
<dbReference type="GO" id="GO:0016787">
    <property type="term" value="F:hydrolase activity"/>
    <property type="evidence" value="ECO:0007669"/>
    <property type="project" value="InterPro"/>
</dbReference>
<sequence length="419" mass="45532">MPAVMLEKEMDRGSGSSGLLAEKCARIAVEEAEKAAAKGTFGVGGLLIENSTGRVLKKMQNRVIAAGSTTIVADPTAHVEKQLLDWYYFSRKKALPLLPPAADMTIVCSLDPCIMCAGAILSAGMNVIRISDDPECGVSCRGQDDLTTLPAELRQEKAARFSAFGLRGKRSFAGSQDSIFSGSEIDPLFDKRSTRAFTSSLAKIRNNINKDWILPDRLENPGLLAKSKPSSHLVKTIRHHNPQAFSEEHTLNPGAPGAALGQVLISKARESYRNAGLFNSACIIDPFGNILLAGGASPVEQTPLLDMMRRYYSLVNDAGENGRRYLAHPKYCKIAILFGPARSPAGLMEVGSLGSFFEGKLPRNSRGQLEYVIPRQDVSELSGMLRSLPPFYSRTANLENVIQQTQDDALKEFCMARVP</sequence>
<evidence type="ECO:0000256" key="2">
    <source>
        <dbReference type="ARBA" id="ARBA00022833"/>
    </source>
</evidence>
<protein>
    <submittedName>
        <fullName evidence="4">Zinc-binding CMP/dCMP deaminase</fullName>
    </submittedName>
</protein>
<dbReference type="GO" id="GO:0008270">
    <property type="term" value="F:zinc ion binding"/>
    <property type="evidence" value="ECO:0007669"/>
    <property type="project" value="InterPro"/>
</dbReference>
<dbReference type="InterPro" id="IPR002125">
    <property type="entry name" value="CMP_dCMP_dom"/>
</dbReference>
<dbReference type="KEGG" id="nvn:NVIE_001910"/>
<dbReference type="AlphaFoldDB" id="A0A060HC85"/>
<dbReference type="PROSITE" id="PS00903">
    <property type="entry name" value="CYT_DCMP_DEAMINASES_1"/>
    <property type="match status" value="1"/>
</dbReference>
<proteinExistence type="predicted"/>
<feature type="domain" description="CMP/dCMP-type deaminase" evidence="3">
    <location>
        <begin position="19"/>
        <end position="156"/>
    </location>
</feature>
<evidence type="ECO:0000259" key="3">
    <source>
        <dbReference type="PROSITE" id="PS51747"/>
    </source>
</evidence>